<feature type="binding site" evidence="8">
    <location>
        <position position="163"/>
    </location>
    <ligand>
        <name>alpha-D-mannose 1-phosphate</name>
        <dbReference type="ChEBI" id="CHEBI:58409"/>
    </ligand>
</feature>
<feature type="active site" description="Nucleophile" evidence="7">
    <location>
        <position position="11"/>
    </location>
</feature>
<evidence type="ECO:0000313" key="11">
    <source>
        <dbReference type="Proteomes" id="UP000887574"/>
    </source>
</evidence>
<dbReference type="EC" id="5.4.2.8" evidence="5 10"/>
<proteinExistence type="inferred from homology"/>
<dbReference type="GO" id="GO:0046872">
    <property type="term" value="F:metal ion binding"/>
    <property type="evidence" value="ECO:0007669"/>
    <property type="project" value="UniProtKB-KW"/>
</dbReference>
<dbReference type="AlphaFoldDB" id="A0A915DZG0"/>
<keyword evidence="11" id="KW-1185">Reference proteome</keyword>
<keyword evidence="10" id="KW-0963">Cytoplasm</keyword>
<evidence type="ECO:0000256" key="4">
    <source>
        <dbReference type="ARBA" id="ARBA00011738"/>
    </source>
</evidence>
<feature type="binding site" evidence="9">
    <location>
        <position position="13"/>
    </location>
    <ligand>
        <name>Mg(2+)</name>
        <dbReference type="ChEBI" id="CHEBI:18420"/>
        <label>1</label>
    </ligand>
</feature>
<dbReference type="InterPro" id="IPR006379">
    <property type="entry name" value="HAD-SF_hydro_IIB"/>
</dbReference>
<dbReference type="GO" id="GO:0006487">
    <property type="term" value="P:protein N-linked glycosylation"/>
    <property type="evidence" value="ECO:0007669"/>
    <property type="project" value="TreeGrafter"/>
</dbReference>
<feature type="binding site" evidence="9">
    <location>
        <position position="11"/>
    </location>
    <ligand>
        <name>Mg(2+)</name>
        <dbReference type="ChEBI" id="CHEBI:18420"/>
        <label>1</label>
    </ligand>
</feature>
<comment type="pathway">
    <text evidence="2 10">Nucleotide-sugar biosynthesis; GDP-alpha-D-mannose biosynthesis; alpha-D-mannose 1-phosphate from D-fructose 6-phosphate: step 2/2.</text>
</comment>
<evidence type="ECO:0000256" key="10">
    <source>
        <dbReference type="RuleBase" id="RU361118"/>
    </source>
</evidence>
<comment type="subcellular location">
    <subcellularLocation>
        <location evidence="1 10">Cytoplasm</location>
    </subcellularLocation>
</comment>
<accession>A0A915DZG0</accession>
<dbReference type="PANTHER" id="PTHR10466:SF0">
    <property type="entry name" value="PHOSPHOMANNOMUTASE"/>
    <property type="match status" value="1"/>
</dbReference>
<evidence type="ECO:0000313" key="12">
    <source>
        <dbReference type="WBParaSite" id="jg25322"/>
    </source>
</evidence>
<dbReference type="Proteomes" id="UP000887574">
    <property type="component" value="Unplaced"/>
</dbReference>
<feature type="binding site" evidence="8">
    <location>
        <position position="165"/>
    </location>
    <ligand>
        <name>alpha-D-mannose 1-phosphate</name>
        <dbReference type="ChEBI" id="CHEBI:58409"/>
    </ligand>
</feature>
<comment type="subunit">
    <text evidence="4 10">Homodimer.</text>
</comment>
<feature type="binding site" evidence="8">
    <location>
        <position position="125"/>
    </location>
    <ligand>
        <name>alpha-D-mannose 1-phosphate</name>
        <dbReference type="ChEBI" id="CHEBI:58409"/>
    </ligand>
</feature>
<comment type="function">
    <text evidence="10">Involved in the synthesis of the GDP-mannose and dolichol-phosphate-mannose required for a number of critical mannosyl transfer reactions.</text>
</comment>
<dbReference type="SUPFAM" id="SSF56784">
    <property type="entry name" value="HAD-like"/>
    <property type="match status" value="1"/>
</dbReference>
<dbReference type="WBParaSite" id="jg25322">
    <property type="protein sequence ID" value="jg25322"/>
    <property type="gene ID" value="jg25322"/>
</dbReference>
<evidence type="ECO:0000256" key="2">
    <source>
        <dbReference type="ARBA" id="ARBA00004699"/>
    </source>
</evidence>
<evidence type="ECO:0000256" key="3">
    <source>
        <dbReference type="ARBA" id="ARBA00009736"/>
    </source>
</evidence>
<feature type="active site" description="Proton donor/acceptor" evidence="7">
    <location>
        <position position="13"/>
    </location>
</feature>
<comment type="catalytic activity">
    <reaction evidence="10">
        <text>alpha-D-mannose 1-phosphate = D-mannose 6-phosphate</text>
        <dbReference type="Rhea" id="RHEA:11140"/>
        <dbReference type="ChEBI" id="CHEBI:58409"/>
        <dbReference type="ChEBI" id="CHEBI:58735"/>
        <dbReference type="EC" id="5.4.2.8"/>
    </reaction>
</comment>
<keyword evidence="9" id="KW-0479">Metal-binding</keyword>
<feature type="binding site" evidence="8">
    <location>
        <position position="118"/>
    </location>
    <ligand>
        <name>alpha-D-mannose 1-phosphate</name>
        <dbReference type="ChEBI" id="CHEBI:58409"/>
    </ligand>
</feature>
<dbReference type="InterPro" id="IPR023214">
    <property type="entry name" value="HAD_sf"/>
</dbReference>
<dbReference type="GO" id="GO:0006013">
    <property type="term" value="P:mannose metabolic process"/>
    <property type="evidence" value="ECO:0007669"/>
    <property type="project" value="TreeGrafter"/>
</dbReference>
<dbReference type="PANTHER" id="PTHR10466">
    <property type="entry name" value="PHOSPHOMANNOMUTASE"/>
    <property type="match status" value="1"/>
</dbReference>
<dbReference type="Gene3D" id="3.40.50.1000">
    <property type="entry name" value="HAD superfamily/HAD-like"/>
    <property type="match status" value="2"/>
</dbReference>
<dbReference type="NCBIfam" id="TIGR01484">
    <property type="entry name" value="HAD-SF-IIB"/>
    <property type="match status" value="1"/>
</dbReference>
<dbReference type="Pfam" id="PF03332">
    <property type="entry name" value="PMM"/>
    <property type="match status" value="2"/>
</dbReference>
<dbReference type="GO" id="GO:0009298">
    <property type="term" value="P:GDP-mannose biosynthetic process"/>
    <property type="evidence" value="ECO:0007669"/>
    <property type="project" value="InterPro"/>
</dbReference>
<keyword evidence="6 10" id="KW-0413">Isomerase</keyword>
<evidence type="ECO:0000256" key="5">
    <source>
        <dbReference type="ARBA" id="ARBA00012730"/>
    </source>
</evidence>
<organism evidence="11 12">
    <name type="scientific">Ditylenchus dipsaci</name>
    <dbReference type="NCBI Taxonomy" id="166011"/>
    <lineage>
        <taxon>Eukaryota</taxon>
        <taxon>Metazoa</taxon>
        <taxon>Ecdysozoa</taxon>
        <taxon>Nematoda</taxon>
        <taxon>Chromadorea</taxon>
        <taxon>Rhabditida</taxon>
        <taxon>Tylenchina</taxon>
        <taxon>Tylenchomorpha</taxon>
        <taxon>Sphaerularioidea</taxon>
        <taxon>Anguinidae</taxon>
        <taxon>Anguininae</taxon>
        <taxon>Ditylenchus</taxon>
    </lineage>
</organism>
<feature type="binding site" evidence="8">
    <location>
        <position position="20"/>
    </location>
    <ligand>
        <name>alpha-D-mannose 1-phosphate</name>
        <dbReference type="ChEBI" id="CHEBI:58409"/>
    </ligand>
</feature>
<evidence type="ECO:0000256" key="1">
    <source>
        <dbReference type="ARBA" id="ARBA00004496"/>
    </source>
</evidence>
<evidence type="ECO:0000256" key="7">
    <source>
        <dbReference type="PIRSR" id="PIRSR605002-1"/>
    </source>
</evidence>
<dbReference type="GO" id="GO:0005829">
    <property type="term" value="C:cytosol"/>
    <property type="evidence" value="ECO:0007669"/>
    <property type="project" value="TreeGrafter"/>
</dbReference>
<dbReference type="InterPro" id="IPR036412">
    <property type="entry name" value="HAD-like_sf"/>
</dbReference>
<sequence length="187" mass="21080">MTAGKSIYLFDVDGTLTPARQNVSTEMWEFLKKLKEKVPIAVVGGSDFAKIVEQLGGDQNQLLSTFDYIFSENGLISYHGQKQLPAESINKALEKINYKMSSTFVSSKGNDKCESIGRSCSQAERDQFVAYETKEPVRLKFVEELRKRFETYNLTFSIGGQISIDIFPSGWDKHIGKGCSGDIHFRR</sequence>
<reference evidence="12" key="1">
    <citation type="submission" date="2022-11" db="UniProtKB">
        <authorList>
            <consortium name="WormBaseParasite"/>
        </authorList>
    </citation>
    <scope>IDENTIFICATION</scope>
</reference>
<dbReference type="InterPro" id="IPR005002">
    <property type="entry name" value="PMM"/>
</dbReference>
<evidence type="ECO:0000256" key="6">
    <source>
        <dbReference type="ARBA" id="ARBA00023235"/>
    </source>
</evidence>
<name>A0A915DZG0_9BILA</name>
<evidence type="ECO:0000256" key="8">
    <source>
        <dbReference type="PIRSR" id="PIRSR605002-2"/>
    </source>
</evidence>
<dbReference type="GO" id="GO:0004615">
    <property type="term" value="F:phosphomannomutase activity"/>
    <property type="evidence" value="ECO:0007669"/>
    <property type="project" value="UniProtKB-EC"/>
</dbReference>
<comment type="similarity">
    <text evidence="3 10">Belongs to the eukaryotic PMM family.</text>
</comment>
<evidence type="ECO:0000256" key="9">
    <source>
        <dbReference type="PIRSR" id="PIRSR605002-3"/>
    </source>
</evidence>
<comment type="cofactor">
    <cofactor evidence="9">
        <name>Mg(2+)</name>
        <dbReference type="ChEBI" id="CHEBI:18420"/>
    </cofactor>
</comment>
<keyword evidence="9" id="KW-0460">Magnesium</keyword>
<protein>
    <recommendedName>
        <fullName evidence="5 10">Phosphomannomutase</fullName>
        <ecNumber evidence="5 10">5.4.2.8</ecNumber>
    </recommendedName>
</protein>